<organism evidence="3">
    <name type="scientific">Spumella elongata</name>
    <dbReference type="NCBI Taxonomy" id="89044"/>
    <lineage>
        <taxon>Eukaryota</taxon>
        <taxon>Sar</taxon>
        <taxon>Stramenopiles</taxon>
        <taxon>Ochrophyta</taxon>
        <taxon>Chrysophyceae</taxon>
        <taxon>Chromulinales</taxon>
        <taxon>Chromulinaceae</taxon>
        <taxon>Spumella</taxon>
    </lineage>
</organism>
<proteinExistence type="predicted"/>
<evidence type="ECO:0000256" key="1">
    <source>
        <dbReference type="SAM" id="MobiDB-lite"/>
    </source>
</evidence>
<accession>A0A7S3GNJ7</accession>
<gene>
    <name evidence="3" type="ORF">SELO1098_LOCUS663</name>
</gene>
<keyword evidence="2" id="KW-0472">Membrane</keyword>
<reference evidence="3" key="1">
    <citation type="submission" date="2021-01" db="EMBL/GenBank/DDBJ databases">
        <authorList>
            <person name="Corre E."/>
            <person name="Pelletier E."/>
            <person name="Niang G."/>
            <person name="Scheremetjew M."/>
            <person name="Finn R."/>
            <person name="Kale V."/>
            <person name="Holt S."/>
            <person name="Cochrane G."/>
            <person name="Meng A."/>
            <person name="Brown T."/>
            <person name="Cohen L."/>
        </authorList>
    </citation>
    <scope>NUCLEOTIDE SEQUENCE</scope>
    <source>
        <strain evidence="3">CCAP 955/1</strain>
    </source>
</reference>
<keyword evidence="2" id="KW-1133">Transmembrane helix</keyword>
<feature type="region of interest" description="Disordered" evidence="1">
    <location>
        <begin position="1"/>
        <end position="23"/>
    </location>
</feature>
<dbReference type="EMBL" id="HBIC01001123">
    <property type="protein sequence ID" value="CAE0271838.1"/>
    <property type="molecule type" value="Transcribed_RNA"/>
</dbReference>
<sequence length="551" mass="59361">MASKKVEKKPDRGLSFPTDSKGERSTTIAGKNVIAAAIRGSKAPGSAELAVKCEREKNWRFMYNKHYMNMVKVSAYSPEAAQGVAKAGIEYMHKNFEFVDLKDGSVSSFADYIKKSFSPFETGTIVGNKAKESKPLLAVPYKGEILRGEALKKQLTKWAKYGTLESDAAASISKLADGPLDLTGQHFVLIGAGSAMGPFIKLLEHGATVVAIDIPGAWGAGPAKMWERLITTARNSSGTIIFPLAKPQDSYASDADMFAGCGCNLTEQPGEIAAWLKIVAPKKRLAIGNYTYLDGDLHVKLSLAADAVISEVCKARPDTAIAFLCTPTDIHFVPDEAHNAALQHYGFHIGKPIEILLNLLTLGTRLVKNALPPITTADGSKVKLIDGLSVAQGPNYALAKRLQHWRAIVAYDNNHTVSSNIAPSTSTLSVVSNKSFGWAYAGMPYFKPYEIFVQDTTNALMAAVLISDVTDKTSVANPANRAAKGIKNALELFKFNSVHGGLWRAAYKVDSIGEVSALIYFIGGPKAFLPVTYAILGLIAFLVAKFFLHVI</sequence>
<evidence type="ECO:0000313" key="3">
    <source>
        <dbReference type="EMBL" id="CAE0271838.1"/>
    </source>
</evidence>
<feature type="transmembrane region" description="Helical" evidence="2">
    <location>
        <begin position="527"/>
        <end position="548"/>
    </location>
</feature>
<keyword evidence="2" id="KW-0812">Transmembrane</keyword>
<evidence type="ECO:0000256" key="2">
    <source>
        <dbReference type="SAM" id="Phobius"/>
    </source>
</evidence>
<dbReference type="AlphaFoldDB" id="A0A7S3GNJ7"/>
<protein>
    <submittedName>
        <fullName evidence="3">Uncharacterized protein</fullName>
    </submittedName>
</protein>
<name>A0A7S3GNJ7_9STRA</name>
<feature type="compositionally biased region" description="Basic and acidic residues" evidence="1">
    <location>
        <begin position="1"/>
        <end position="12"/>
    </location>
</feature>